<accession>A0A6P7GXB2</accession>
<protein>
    <submittedName>
        <fullName evidence="1">Uncharacterized protein LOC114344054</fullName>
    </submittedName>
</protein>
<evidence type="ECO:0000313" key="1">
    <source>
        <dbReference type="RefSeq" id="XP_028150707.1"/>
    </source>
</evidence>
<dbReference type="AlphaFoldDB" id="A0A6P7GXB2"/>
<gene>
    <name evidence="1" type="primary">LOC114344054</name>
</gene>
<sequence>MDQFYNSENFSVAQRKESFNRWISNPASQQNCDDILSKLNAQNNHERIFYVEALIYFKKTNILYEILKEGNQLFTTKIVKEKWFLEEAFQNLSAEDLVNKILPYLSFIVRKKCLKKLSLCWPQEKVDALYDAIHNRYGLTAAIPILHKCSLVKLEAVLKENEIKLRPNQIIQLFENNEDMFKLYIDYHKTVLQSMYSEKKVIDYIALKKPALLLELQKLGKLKVGTLGRRTTKRVIPLKIESLHEDGNKYIDIFNKQVMVKKLGHKFPIVFNQMIPNGFPQVSAGSIQFPDSNTHKYKNLLNKYPKKLRWLLFHHIYFGKFPNNTEENLLLGSSADLIRLLCPPPNVVLKWAKLKYEIEEENSYLQFFPSEEYIRMMKKTIASTKVSRRREEHLFFLIDCCGETKDLNALEEVLKYLVDEHKLERSALLSQLISAVTRKFKPDTLQEKHWEYINKLWKIIAVSDDYSMYNSREYGYYLQFLFKSGKCHKQAINDLIHAVFKSNFWHLIDIEDESTEKEIYTEFCKQLSEVNLEQYTEWCEKFCYGIALIIRLCLKSPKKSPIDLRQCQVLQKYVDSVLEKRELNRYTAELLGLVAMYNQTFPEYALNTDNAALLDLCIQCITSDEYKWYVGEMLSSIVNKKDRDTFANELLVQFLTVLYKDCSNSNVMNWLLKHEPKTLMPYIDSILIHCFEAPLNYEFDNKILKLYSHVGLVEKVKNCFFKINAELGDGDTNKISSFLLMVYPLFTPDEIISIVEQKFVPQEEKLNLNDKEMCDKYKGKCDIAKILGDFDEAYKMLPTIMKFVRGDYLQSALPALYKAFYKSPERLLYSYVHQLAKQAVSAKKHALHLSCAVLNNEQVVNMLQTTKNVNVSSQKYFFTAMSKYFVKNPSEVVFDKFIENLKSVGKYDSETLNSLISLSVPKKYKSKYIECCWYFIEGLELAQSKKKEYLDGFLSYITKFSINSLSWELVTYIINKYFVKEAPISLGNINNFVIKALNDVDQIKLFNLVLDILITLNRNSTYSFFNAFITSAVEKTINRKCVDTFSELWCNKFDRVEHLQSHIVLKLLKLILDYHYVDDFARSIFEYMEQLISELGPLVLDIFREQVTDILKHIPDIDLPTFYSKILVCKTDVNTCVFVLEALQNSDKTKPIDLVEYDEVIQILKNVDIPIVIALFNSWIVSHM</sequence>
<dbReference type="RefSeq" id="XP_028150707.1">
    <property type="nucleotide sequence ID" value="XM_028294906.1"/>
</dbReference>
<organism evidence="1">
    <name type="scientific">Diabrotica virgifera virgifera</name>
    <name type="common">western corn rootworm</name>
    <dbReference type="NCBI Taxonomy" id="50390"/>
    <lineage>
        <taxon>Eukaryota</taxon>
        <taxon>Metazoa</taxon>
        <taxon>Ecdysozoa</taxon>
        <taxon>Arthropoda</taxon>
        <taxon>Hexapoda</taxon>
        <taxon>Insecta</taxon>
        <taxon>Pterygota</taxon>
        <taxon>Neoptera</taxon>
        <taxon>Endopterygota</taxon>
        <taxon>Coleoptera</taxon>
        <taxon>Polyphaga</taxon>
        <taxon>Cucujiformia</taxon>
        <taxon>Chrysomeloidea</taxon>
        <taxon>Chrysomelidae</taxon>
        <taxon>Galerucinae</taxon>
        <taxon>Diabroticina</taxon>
        <taxon>Diabroticites</taxon>
        <taxon>Diabrotica</taxon>
    </lineage>
</organism>
<dbReference type="InParanoid" id="A0A6P7GXB2"/>
<reference evidence="1" key="1">
    <citation type="submission" date="2025-08" db="UniProtKB">
        <authorList>
            <consortium name="RefSeq"/>
        </authorList>
    </citation>
    <scope>IDENTIFICATION</scope>
    <source>
        <tissue evidence="1">Whole insect</tissue>
    </source>
</reference>
<proteinExistence type="predicted"/>
<name>A0A6P7GXB2_DIAVI</name>